<keyword evidence="2" id="KW-0964">Secreted</keyword>
<evidence type="ECO:0000256" key="1">
    <source>
        <dbReference type="ARBA" id="ARBA00004613"/>
    </source>
</evidence>
<name>A0A556U527_BAGYA</name>
<dbReference type="PROSITE" id="PS51132">
    <property type="entry name" value="OLF"/>
    <property type="match status" value="2"/>
</dbReference>
<evidence type="ECO:0000256" key="4">
    <source>
        <dbReference type="SAM" id="MobiDB-lite"/>
    </source>
</evidence>
<dbReference type="SMART" id="SM00284">
    <property type="entry name" value="OLF"/>
    <property type="match status" value="2"/>
</dbReference>
<dbReference type="Gene3D" id="1.10.238.10">
    <property type="entry name" value="EF-hand"/>
    <property type="match status" value="1"/>
</dbReference>
<dbReference type="InterPro" id="IPR003112">
    <property type="entry name" value="Olfac-like_dom"/>
</dbReference>
<dbReference type="PANTHER" id="PTHR23192">
    <property type="entry name" value="OLFACTOMEDIN-RELATED"/>
    <property type="match status" value="1"/>
</dbReference>
<evidence type="ECO:0000259" key="5">
    <source>
        <dbReference type="PROSITE" id="PS50222"/>
    </source>
</evidence>
<evidence type="ECO:0000256" key="3">
    <source>
        <dbReference type="PROSITE-ProRule" id="PRU00446"/>
    </source>
</evidence>
<dbReference type="Gene3D" id="3.80.10.10">
    <property type="entry name" value="Ribonuclease Inhibitor"/>
    <property type="match status" value="1"/>
</dbReference>
<gene>
    <name evidence="7" type="ORF">Baya_6125</name>
</gene>
<feature type="region of interest" description="Disordered" evidence="4">
    <location>
        <begin position="504"/>
        <end position="536"/>
    </location>
</feature>
<feature type="domain" description="EF-hand" evidence="5">
    <location>
        <begin position="300"/>
        <end position="335"/>
    </location>
</feature>
<dbReference type="InterPro" id="IPR032675">
    <property type="entry name" value="LRR_dom_sf"/>
</dbReference>
<dbReference type="GO" id="GO:0005509">
    <property type="term" value="F:calcium ion binding"/>
    <property type="evidence" value="ECO:0007669"/>
    <property type="project" value="InterPro"/>
</dbReference>
<dbReference type="InterPro" id="IPR002048">
    <property type="entry name" value="EF_hand_dom"/>
</dbReference>
<dbReference type="Pfam" id="PF13516">
    <property type="entry name" value="LRR_6"/>
    <property type="match status" value="4"/>
</dbReference>
<evidence type="ECO:0000313" key="8">
    <source>
        <dbReference type="Proteomes" id="UP000319801"/>
    </source>
</evidence>
<dbReference type="CDD" id="cd00051">
    <property type="entry name" value="EFh"/>
    <property type="match status" value="1"/>
</dbReference>
<dbReference type="OrthoDB" id="8626508at2759"/>
<comment type="caution">
    <text evidence="3">Lacks conserved residue(s) required for the propagation of feature annotation.</text>
</comment>
<dbReference type="EMBL" id="VCAZ01000049">
    <property type="protein sequence ID" value="TSM77375.1"/>
    <property type="molecule type" value="Genomic_DNA"/>
</dbReference>
<dbReference type="PROSITE" id="PS50222">
    <property type="entry name" value="EF_HAND_2"/>
    <property type="match status" value="1"/>
</dbReference>
<dbReference type="InterPro" id="IPR011992">
    <property type="entry name" value="EF-hand-dom_pair"/>
</dbReference>
<keyword evidence="8" id="KW-1185">Reference proteome</keyword>
<evidence type="ECO:0000313" key="7">
    <source>
        <dbReference type="EMBL" id="TSM77375.1"/>
    </source>
</evidence>
<proteinExistence type="predicted"/>
<dbReference type="PANTHER" id="PTHR23192:SF7">
    <property type="entry name" value="OLFACTOMEDIN-4"/>
    <property type="match status" value="1"/>
</dbReference>
<comment type="caution">
    <text evidence="7">The sequence shown here is derived from an EMBL/GenBank/DDBJ whole genome shotgun (WGS) entry which is preliminary data.</text>
</comment>
<sequence length="1410" mass="160696">MEESLLSLESLSLSERESTYKAGLEDEWDTDLEAEEQESVTKDMSTAEVYLQACKLLGVVPVSYFLRNLGCATINLNHHGLGPLGGKALAIALVINYRVKDLDLSHNKFGGRAGEYLGQMLANNEGVEILNLSWNHLRMKGAVAFCAGLKVNVTLTHLDLSWNGFGNEGALALGEALKFNNTLVYLDLSDNRISDEGVAMLCKGLEANDTLKTLKLAYNSLTVEGALALISVIKNSIKSALEEINICNVLVNELFLQLLELTCQDHPTLEVHYGGAGGFIAKKPTKRPDPMKVIQDYLDRRKLRLWDFFRNIDKDGTMHVSVTEFRKAQSNIPLDRVQLEQLIQKLDRDGTGMVDYRGLADTRKQMMRDHRRKLRKVESRQKKEKQKSERILKTFQSAVEAVTPRTSIVMSPGEIKEDSSGLQRFSATPLSSWHHILISNNSRYSVTNMSSEYVQLPTIENAASGRSLPSPAMRSYSQPNLLDKHSSLPSLIKPASAQEIAKSIEKKSKLSPTDNNLTRSRPAINTEQKSAKLSSGKKKKELLLPFKNETVNPDQSCTCEAFLPDTIFPVWELEMLEKSSVQISHKLELEIIKIEMFEIKLTVYMEKIVNLTVLIGIMEDDPDSYTELQINEVKIQIKQTEALIVELQASIKISSTVLVSIRKEITSMIVILTQLETTYDKNLVLLTRREYIKLQLKLEECESRHNEIFNPNIGSCDHGFISRLSKPLISHLNAHLNAVHKYGGWGKDSDPLPGYENMYWYSGFSSTLVSQVNVYADYYRLIMRQPMKTHELYTSRDWRGLGNNYIVRGNTLYYQFRDPFSMGKYNMTSQTAAYRVVPNASNKFSYFYSASQNLDFAADENGLWVTYATDESKGKLMLGKVDEAAFALKEVYEMSIYKPSVGNTFMVCGVLYATRSVDIKTEEIFYTYNTQTKQESYVSIPFEKFQETYVYLDYNPIDQKLYMYNDGYYPVEEWGSGNVTGTVGEFGQCICSVFLPDTTFSADRVDIVQISSNKVAADVEIHINKVTYIKAQLVILLSELTNLTTRLEILESGPEKYIKLEFDLLRVELREFETLVTHLKTSLNSSSPVFDSLYQEIRNMSLTVDQLESYDKSNLEVIRLEFIKLQKKLEKCRDEQDNFSNAAIGSCKHGGILKLSKPVVSQLNADLSGTFIYGGWGKDSNPLTGYENMYWYSAFSNTLQSKIHVYADYYRLIMRQPMKTHELYSSRDWRGLGNNYIVRGNTMYYQFRDPFSMGKYNLTSQTAAYRVVPKASNRFSYQYSDNQNLDFAADENGLWVTYATEESKGKLVLGKIDETAFALSDVWETSIFKQSVTNAFMICGVLYATRSIDAQTEEIFYTYNTHSRQDSYISIRFEKFQDFYVNLDYNPRDQKVYMFNNGYYVSYNVKFKTT</sequence>
<dbReference type="SUPFAM" id="SSF47473">
    <property type="entry name" value="EF-hand"/>
    <property type="match status" value="1"/>
</dbReference>
<dbReference type="SUPFAM" id="SSF52047">
    <property type="entry name" value="RNI-like"/>
    <property type="match status" value="1"/>
</dbReference>
<dbReference type="PROSITE" id="PS51450">
    <property type="entry name" value="LRR"/>
    <property type="match status" value="1"/>
</dbReference>
<feature type="domain" description="Olfactomedin-like" evidence="6">
    <location>
        <begin position="715"/>
        <end position="978"/>
    </location>
</feature>
<evidence type="ECO:0000259" key="6">
    <source>
        <dbReference type="PROSITE" id="PS51132"/>
    </source>
</evidence>
<comment type="subcellular location">
    <subcellularLocation>
        <location evidence="1">Secreted</location>
    </subcellularLocation>
</comment>
<dbReference type="GO" id="GO:0005615">
    <property type="term" value="C:extracellular space"/>
    <property type="evidence" value="ECO:0007669"/>
    <property type="project" value="TreeGrafter"/>
</dbReference>
<dbReference type="InterPro" id="IPR050605">
    <property type="entry name" value="Olfactomedin-like_domain"/>
</dbReference>
<dbReference type="SMART" id="SM00368">
    <property type="entry name" value="LRR_RI"/>
    <property type="match status" value="5"/>
</dbReference>
<evidence type="ECO:0000256" key="2">
    <source>
        <dbReference type="ARBA" id="ARBA00022525"/>
    </source>
</evidence>
<dbReference type="GO" id="GO:0007165">
    <property type="term" value="P:signal transduction"/>
    <property type="evidence" value="ECO:0007669"/>
    <property type="project" value="TreeGrafter"/>
</dbReference>
<dbReference type="Pfam" id="PF02191">
    <property type="entry name" value="OLF"/>
    <property type="match status" value="2"/>
</dbReference>
<reference evidence="7 8" key="1">
    <citation type="journal article" date="2019" name="Genome Biol. Evol.">
        <title>Whole-Genome Sequencing of the Giant Devil Catfish, Bagarius yarrelli.</title>
        <authorList>
            <person name="Jiang W."/>
            <person name="Lv Y."/>
            <person name="Cheng L."/>
            <person name="Yang K."/>
            <person name="Chao B."/>
            <person name="Wang X."/>
            <person name="Li Y."/>
            <person name="Pan X."/>
            <person name="You X."/>
            <person name="Zhang Y."/>
            <person name="Yang J."/>
            <person name="Li J."/>
            <person name="Zhang X."/>
            <person name="Liu S."/>
            <person name="Sun C."/>
            <person name="Yang J."/>
            <person name="Shi Q."/>
        </authorList>
    </citation>
    <scope>NUCLEOTIDE SEQUENCE [LARGE SCALE GENOMIC DNA]</scope>
    <source>
        <strain evidence="7">JWS20170419001</strain>
        <tissue evidence="7">Muscle</tissue>
    </source>
</reference>
<protein>
    <submittedName>
        <fullName evidence="7">Olfactomedin-4</fullName>
    </submittedName>
</protein>
<dbReference type="Proteomes" id="UP000319801">
    <property type="component" value="Unassembled WGS sequence"/>
</dbReference>
<organism evidence="7 8">
    <name type="scientific">Bagarius yarrelli</name>
    <name type="common">Goonch</name>
    <name type="synonym">Bagrus yarrelli</name>
    <dbReference type="NCBI Taxonomy" id="175774"/>
    <lineage>
        <taxon>Eukaryota</taxon>
        <taxon>Metazoa</taxon>
        <taxon>Chordata</taxon>
        <taxon>Craniata</taxon>
        <taxon>Vertebrata</taxon>
        <taxon>Euteleostomi</taxon>
        <taxon>Actinopterygii</taxon>
        <taxon>Neopterygii</taxon>
        <taxon>Teleostei</taxon>
        <taxon>Ostariophysi</taxon>
        <taxon>Siluriformes</taxon>
        <taxon>Sisoridae</taxon>
        <taxon>Sisorinae</taxon>
        <taxon>Bagarius</taxon>
    </lineage>
</organism>
<feature type="domain" description="Olfactomedin-like" evidence="6">
    <location>
        <begin position="1146"/>
        <end position="1409"/>
    </location>
</feature>
<accession>A0A556U527</accession>
<dbReference type="InterPro" id="IPR001611">
    <property type="entry name" value="Leu-rich_rpt"/>
</dbReference>
<feature type="compositionally biased region" description="Polar residues" evidence="4">
    <location>
        <begin position="510"/>
        <end position="528"/>
    </location>
</feature>